<evidence type="ECO:0000313" key="1">
    <source>
        <dbReference type="EMBL" id="KTB33740.1"/>
    </source>
</evidence>
<organism evidence="1 2">
    <name type="scientific">Moniliophthora roreri</name>
    <name type="common">Frosty pod rot fungus</name>
    <name type="synonym">Monilia roreri</name>
    <dbReference type="NCBI Taxonomy" id="221103"/>
    <lineage>
        <taxon>Eukaryota</taxon>
        <taxon>Fungi</taxon>
        <taxon>Dikarya</taxon>
        <taxon>Basidiomycota</taxon>
        <taxon>Agaricomycotina</taxon>
        <taxon>Agaricomycetes</taxon>
        <taxon>Agaricomycetidae</taxon>
        <taxon>Agaricales</taxon>
        <taxon>Marasmiineae</taxon>
        <taxon>Marasmiaceae</taxon>
        <taxon>Moniliophthora</taxon>
    </lineage>
</organism>
<dbReference type="AlphaFoldDB" id="A0A0W0FBK2"/>
<dbReference type="Proteomes" id="UP000054988">
    <property type="component" value="Unassembled WGS sequence"/>
</dbReference>
<name>A0A0W0FBK2_MONRR</name>
<dbReference type="EMBL" id="LATX01002139">
    <property type="protein sequence ID" value="KTB33740.1"/>
    <property type="molecule type" value="Genomic_DNA"/>
</dbReference>
<comment type="caution">
    <text evidence="1">The sequence shown here is derived from an EMBL/GenBank/DDBJ whole genome shotgun (WGS) entry which is preliminary data.</text>
</comment>
<accession>A0A0W0FBK2</accession>
<gene>
    <name evidence="1" type="ORF">WG66_13683</name>
</gene>
<proteinExistence type="predicted"/>
<protein>
    <submittedName>
        <fullName evidence="1">Uncharacterized protein</fullName>
    </submittedName>
</protein>
<sequence length="26" mass="3095">MSYVPFSSKALSYYRFRLEFSILSVC</sequence>
<evidence type="ECO:0000313" key="2">
    <source>
        <dbReference type="Proteomes" id="UP000054988"/>
    </source>
</evidence>
<reference evidence="1 2" key="1">
    <citation type="submission" date="2015-12" db="EMBL/GenBank/DDBJ databases">
        <title>Draft genome sequence of Moniliophthora roreri, the causal agent of frosty pod rot of cacao.</title>
        <authorList>
            <person name="Aime M.C."/>
            <person name="Diaz-Valderrama J.R."/>
            <person name="Kijpornyongpan T."/>
            <person name="Phillips-Mora W."/>
        </authorList>
    </citation>
    <scope>NUCLEOTIDE SEQUENCE [LARGE SCALE GENOMIC DNA]</scope>
    <source>
        <strain evidence="1 2">MCA 2952</strain>
    </source>
</reference>